<accession>A0A7S6GHQ0</accession>
<evidence type="ECO:0000313" key="3">
    <source>
        <dbReference type="Proteomes" id="UP000658749"/>
    </source>
</evidence>
<protein>
    <submittedName>
        <fullName evidence="2">Uncharacterized protein</fullName>
    </submittedName>
</protein>
<evidence type="ECO:0000313" key="2">
    <source>
        <dbReference type="EMBL" id="QNL31322.1"/>
    </source>
</evidence>
<sequence>MKKKTIKEFCGMNNVTEYIESLDENTTIITHTIQGEWHYIITEKEVQQHKEETEIQKLEQLIKSTQDHFTEDLDNCIDNMNFYYSQGSMTDYREYVKQYDGIMKRYGEKLKDLHKRLDKLKNV</sequence>
<reference evidence="2" key="1">
    <citation type="submission" date="2020-06" db="EMBL/GenBank/DDBJ databases">
        <title>Complete genome sequence of the Enterococcus phage vB_EFaS_TV51.</title>
        <authorList>
            <person name="Di Lallo G."/>
            <person name="Frezza D."/>
        </authorList>
    </citation>
    <scope>NUCLEOTIDE SEQUENCE</scope>
</reference>
<gene>
    <name evidence="2" type="ORF">TV51_63</name>
</gene>
<evidence type="ECO:0000256" key="1">
    <source>
        <dbReference type="SAM" id="Coils"/>
    </source>
</evidence>
<proteinExistence type="predicted"/>
<feature type="coiled-coil region" evidence="1">
    <location>
        <begin position="41"/>
        <end position="68"/>
    </location>
</feature>
<keyword evidence="1" id="KW-0175">Coiled coil</keyword>
<dbReference type="Proteomes" id="UP000658749">
    <property type="component" value="Segment"/>
</dbReference>
<dbReference type="EMBL" id="MT661597">
    <property type="protein sequence ID" value="QNL31322.1"/>
    <property type="molecule type" value="Genomic_DNA"/>
</dbReference>
<organism evidence="2 3">
    <name type="scientific">Enterococcus phage vB_EFaS_TV51</name>
    <dbReference type="NCBI Taxonomy" id="2759207"/>
    <lineage>
        <taxon>Viruses</taxon>
        <taxon>Duplodnaviria</taxon>
        <taxon>Heunggongvirae</taxon>
        <taxon>Uroviricota</taxon>
        <taxon>Caudoviricetes</taxon>
        <taxon>Efquatrovirus</taxon>
        <taxon>Efquatrovirus PMBT2</taxon>
    </lineage>
</organism>
<name>A0A7S6GHQ0_9CAUD</name>